<feature type="region of interest" description="Disordered" evidence="1">
    <location>
        <begin position="1018"/>
        <end position="1037"/>
    </location>
</feature>
<feature type="compositionally biased region" description="Low complexity" evidence="1">
    <location>
        <begin position="2597"/>
        <end position="2614"/>
    </location>
</feature>
<feature type="compositionally biased region" description="Basic and acidic residues" evidence="1">
    <location>
        <begin position="2083"/>
        <end position="2101"/>
    </location>
</feature>
<evidence type="ECO:0000256" key="1">
    <source>
        <dbReference type="SAM" id="MobiDB-lite"/>
    </source>
</evidence>
<feature type="compositionally biased region" description="Basic residues" evidence="1">
    <location>
        <begin position="691"/>
        <end position="704"/>
    </location>
</feature>
<evidence type="ECO:0000313" key="3">
    <source>
        <dbReference type="EMBL" id="GFN77601.1"/>
    </source>
</evidence>
<feature type="compositionally biased region" description="Polar residues" evidence="1">
    <location>
        <begin position="3335"/>
        <end position="3345"/>
    </location>
</feature>
<feature type="region of interest" description="Disordered" evidence="1">
    <location>
        <begin position="354"/>
        <end position="507"/>
    </location>
</feature>
<proteinExistence type="predicted"/>
<dbReference type="Gene3D" id="2.30.42.10">
    <property type="match status" value="1"/>
</dbReference>
<dbReference type="InterPro" id="IPR036034">
    <property type="entry name" value="PDZ_sf"/>
</dbReference>
<name>A0AAV3Y643_9GAST</name>
<feature type="compositionally biased region" description="Basic and acidic residues" evidence="1">
    <location>
        <begin position="2306"/>
        <end position="2346"/>
    </location>
</feature>
<feature type="region of interest" description="Disordered" evidence="1">
    <location>
        <begin position="2582"/>
        <end position="2772"/>
    </location>
</feature>
<feature type="region of interest" description="Disordered" evidence="1">
    <location>
        <begin position="3249"/>
        <end position="3515"/>
    </location>
</feature>
<feature type="compositionally biased region" description="Basic residues" evidence="1">
    <location>
        <begin position="3062"/>
        <end position="3071"/>
    </location>
</feature>
<evidence type="ECO:0000259" key="2">
    <source>
        <dbReference type="PROSITE" id="PS50106"/>
    </source>
</evidence>
<feature type="region of interest" description="Disordered" evidence="1">
    <location>
        <begin position="587"/>
        <end position="704"/>
    </location>
</feature>
<feature type="region of interest" description="Disordered" evidence="1">
    <location>
        <begin position="3042"/>
        <end position="3075"/>
    </location>
</feature>
<feature type="compositionally biased region" description="Basic and acidic residues" evidence="1">
    <location>
        <begin position="3407"/>
        <end position="3418"/>
    </location>
</feature>
<reference evidence="3 4" key="1">
    <citation type="journal article" date="2021" name="Elife">
        <title>Chloroplast acquisition without the gene transfer in kleptoplastic sea slugs, Plakobranchus ocellatus.</title>
        <authorList>
            <person name="Maeda T."/>
            <person name="Takahashi S."/>
            <person name="Yoshida T."/>
            <person name="Shimamura S."/>
            <person name="Takaki Y."/>
            <person name="Nagai Y."/>
            <person name="Toyoda A."/>
            <person name="Suzuki Y."/>
            <person name="Arimoto A."/>
            <person name="Ishii H."/>
            <person name="Satoh N."/>
            <person name="Nishiyama T."/>
            <person name="Hasebe M."/>
            <person name="Maruyama T."/>
            <person name="Minagawa J."/>
            <person name="Obokata J."/>
            <person name="Shigenobu S."/>
        </authorList>
    </citation>
    <scope>NUCLEOTIDE SEQUENCE [LARGE SCALE GENOMIC DNA]</scope>
</reference>
<feature type="compositionally biased region" description="Polar residues" evidence="1">
    <location>
        <begin position="2470"/>
        <end position="2480"/>
    </location>
</feature>
<feature type="region of interest" description="Disordered" evidence="1">
    <location>
        <begin position="1214"/>
        <end position="1246"/>
    </location>
</feature>
<feature type="region of interest" description="Disordered" evidence="1">
    <location>
        <begin position="1437"/>
        <end position="1466"/>
    </location>
</feature>
<feature type="compositionally biased region" description="Low complexity" evidence="1">
    <location>
        <begin position="423"/>
        <end position="438"/>
    </location>
</feature>
<feature type="compositionally biased region" description="Basic residues" evidence="1">
    <location>
        <begin position="2034"/>
        <end position="2050"/>
    </location>
</feature>
<gene>
    <name evidence="3" type="ORF">PoB_000410700</name>
</gene>
<feature type="compositionally biased region" description="Low complexity" evidence="1">
    <location>
        <begin position="2113"/>
        <end position="2132"/>
    </location>
</feature>
<dbReference type="InterPro" id="IPR001478">
    <property type="entry name" value="PDZ"/>
</dbReference>
<feature type="region of interest" description="Disordered" evidence="1">
    <location>
        <begin position="2470"/>
        <end position="2535"/>
    </location>
</feature>
<feature type="region of interest" description="Disordered" evidence="1">
    <location>
        <begin position="2923"/>
        <end position="3025"/>
    </location>
</feature>
<feature type="region of interest" description="Disordered" evidence="1">
    <location>
        <begin position="736"/>
        <end position="855"/>
    </location>
</feature>
<feature type="compositionally biased region" description="Basic and acidic residues" evidence="1">
    <location>
        <begin position="2584"/>
        <end position="2596"/>
    </location>
</feature>
<feature type="compositionally biased region" description="Basic and acidic residues" evidence="1">
    <location>
        <begin position="1932"/>
        <end position="1946"/>
    </location>
</feature>
<dbReference type="PROSITE" id="PS50106">
    <property type="entry name" value="PDZ"/>
    <property type="match status" value="1"/>
</dbReference>
<feature type="compositionally biased region" description="Basic and acidic residues" evidence="1">
    <location>
        <begin position="2724"/>
        <end position="2737"/>
    </location>
</feature>
<feature type="region of interest" description="Disordered" evidence="1">
    <location>
        <begin position="1042"/>
        <end position="1073"/>
    </location>
</feature>
<feature type="region of interest" description="Disordered" evidence="1">
    <location>
        <begin position="1546"/>
        <end position="1565"/>
    </location>
</feature>
<feature type="compositionally biased region" description="Basic and acidic residues" evidence="1">
    <location>
        <begin position="650"/>
        <end position="662"/>
    </location>
</feature>
<feature type="compositionally biased region" description="Basic and acidic residues" evidence="1">
    <location>
        <begin position="3186"/>
        <end position="3200"/>
    </location>
</feature>
<feature type="compositionally biased region" description="Polar residues" evidence="1">
    <location>
        <begin position="121"/>
        <end position="136"/>
    </location>
</feature>
<feature type="compositionally biased region" description="Acidic residues" evidence="1">
    <location>
        <begin position="1219"/>
        <end position="1233"/>
    </location>
</feature>
<feature type="compositionally biased region" description="Basic and acidic residues" evidence="1">
    <location>
        <begin position="2148"/>
        <end position="2164"/>
    </location>
</feature>
<feature type="region of interest" description="Disordered" evidence="1">
    <location>
        <begin position="1115"/>
        <end position="1198"/>
    </location>
</feature>
<dbReference type="Proteomes" id="UP000735302">
    <property type="component" value="Unassembled WGS sequence"/>
</dbReference>
<feature type="compositionally biased region" description="Polar residues" evidence="1">
    <location>
        <begin position="809"/>
        <end position="823"/>
    </location>
</feature>
<feature type="region of interest" description="Disordered" evidence="1">
    <location>
        <begin position="1932"/>
        <end position="2255"/>
    </location>
</feature>
<feature type="domain" description="PDZ" evidence="2">
    <location>
        <begin position="3534"/>
        <end position="3606"/>
    </location>
</feature>
<feature type="compositionally biased region" description="Basic and acidic residues" evidence="1">
    <location>
        <begin position="1974"/>
        <end position="2008"/>
    </location>
</feature>
<dbReference type="SUPFAM" id="SSF50156">
    <property type="entry name" value="PDZ domain-like"/>
    <property type="match status" value="1"/>
</dbReference>
<feature type="compositionally biased region" description="Polar residues" evidence="1">
    <location>
        <begin position="3048"/>
        <end position="3057"/>
    </location>
</feature>
<accession>A0AAV3Y643</accession>
<feature type="compositionally biased region" description="Basic residues" evidence="1">
    <location>
        <begin position="2647"/>
        <end position="2659"/>
    </location>
</feature>
<dbReference type="EMBL" id="BLXT01000492">
    <property type="protein sequence ID" value="GFN77601.1"/>
    <property type="molecule type" value="Genomic_DNA"/>
</dbReference>
<feature type="region of interest" description="Disordered" evidence="1">
    <location>
        <begin position="2283"/>
        <end position="2360"/>
    </location>
</feature>
<feature type="compositionally biased region" description="Basic residues" evidence="1">
    <location>
        <begin position="2627"/>
        <end position="2638"/>
    </location>
</feature>
<feature type="region of interest" description="Disordered" evidence="1">
    <location>
        <begin position="1712"/>
        <end position="1754"/>
    </location>
</feature>
<feature type="compositionally biased region" description="Basic and acidic residues" evidence="1">
    <location>
        <begin position="3437"/>
        <end position="3480"/>
    </location>
</feature>
<comment type="caution">
    <text evidence="3">The sequence shown here is derived from an EMBL/GenBank/DDBJ whole genome shotgun (WGS) entry which is preliminary data.</text>
</comment>
<feature type="region of interest" description="Disordered" evidence="1">
    <location>
        <begin position="1883"/>
        <end position="1918"/>
    </location>
</feature>
<feature type="compositionally biased region" description="Basic and acidic residues" evidence="1">
    <location>
        <begin position="739"/>
        <end position="750"/>
    </location>
</feature>
<feature type="compositionally biased region" description="Basic and acidic residues" evidence="1">
    <location>
        <begin position="2051"/>
        <end position="2066"/>
    </location>
</feature>
<keyword evidence="4" id="KW-1185">Reference proteome</keyword>
<protein>
    <recommendedName>
        <fullName evidence="2">PDZ domain-containing protein</fullName>
    </recommendedName>
</protein>
<feature type="compositionally biased region" description="Polar residues" evidence="1">
    <location>
        <begin position="2963"/>
        <end position="2986"/>
    </location>
</feature>
<feature type="compositionally biased region" description="Basic and acidic residues" evidence="1">
    <location>
        <begin position="2987"/>
        <end position="3003"/>
    </location>
</feature>
<feature type="compositionally biased region" description="Basic and acidic residues" evidence="1">
    <location>
        <begin position="2482"/>
        <end position="2506"/>
    </location>
</feature>
<feature type="compositionally biased region" description="Polar residues" evidence="1">
    <location>
        <begin position="2940"/>
        <end position="2955"/>
    </location>
</feature>
<evidence type="ECO:0000313" key="4">
    <source>
        <dbReference type="Proteomes" id="UP000735302"/>
    </source>
</evidence>
<feature type="compositionally biased region" description="Basic and acidic residues" evidence="1">
    <location>
        <begin position="2516"/>
        <end position="2529"/>
    </location>
</feature>
<organism evidence="3 4">
    <name type="scientific">Plakobranchus ocellatus</name>
    <dbReference type="NCBI Taxonomy" id="259542"/>
    <lineage>
        <taxon>Eukaryota</taxon>
        <taxon>Metazoa</taxon>
        <taxon>Spiralia</taxon>
        <taxon>Lophotrochozoa</taxon>
        <taxon>Mollusca</taxon>
        <taxon>Gastropoda</taxon>
        <taxon>Heterobranchia</taxon>
        <taxon>Euthyneura</taxon>
        <taxon>Panpulmonata</taxon>
        <taxon>Sacoglossa</taxon>
        <taxon>Placobranchoidea</taxon>
        <taxon>Plakobranchidae</taxon>
        <taxon>Plakobranchus</taxon>
    </lineage>
</organism>
<feature type="compositionally biased region" description="Basic residues" evidence="1">
    <location>
        <begin position="1963"/>
        <end position="1973"/>
    </location>
</feature>
<feature type="compositionally biased region" description="Polar residues" evidence="1">
    <location>
        <begin position="2199"/>
        <end position="2217"/>
    </location>
</feature>
<feature type="compositionally biased region" description="Basic and acidic residues" evidence="1">
    <location>
        <begin position="2660"/>
        <end position="2679"/>
    </location>
</feature>
<feature type="region of interest" description="Disordered" evidence="1">
    <location>
        <begin position="3133"/>
        <end position="3152"/>
    </location>
</feature>
<feature type="region of interest" description="Disordered" evidence="1">
    <location>
        <begin position="3186"/>
        <end position="3223"/>
    </location>
</feature>
<feature type="region of interest" description="Disordered" evidence="1">
    <location>
        <begin position="1"/>
        <end position="139"/>
    </location>
</feature>
<feature type="compositionally biased region" description="Basic and acidic residues" evidence="1">
    <location>
        <begin position="3016"/>
        <end position="3025"/>
    </location>
</feature>
<sequence>MSPKPTAMVGKQSKNKPKPRARRTKSEVQSSHGFTAPDDDTDPSRADDSNNNTPANVGAELSSPDNLHHEPIRPRSSSRRRAYIIKRPQSAPFFGRVKPRAFTPDEPGDAVHSQPTHDSRSPTGLSPVNRSSQDPVNTGDYMQACRVTKPSLPERNVPNFKDNEIDGAVPSPLQHGKLSGFSRPSVDSPIVSYEEMHTFLHCENGIDRKEHVVVSVSETIVIDFPKSDMKGDSEIVTGSEDLSQTISSFISSKEICDPTGKHTDVPVSQLYAQVVKPKPSVVENSLTLDHGDYDDFIQSASGVSTARGDPVLKGKSLNQELNVKGSNDLEVTSCDPKLKQFILSEPSSNLTAISKSAEGMEQESEDQDDTDPRAESPQSPSHEIFPQNDLSEGAEEQSTFIPPLRLDGIVGDDTFTPEASPVSGGNSDSPDNDSPIDIHYSNIDTDQVDAQVSVAKSAARNEESMCESSSPRHDGPSKVDTTPPTGHIVPNPNAESLPVSESAEQTGNQKLNEAIANLKASQYTLPDKPNICGLPDNTNLRQRQQTVLAGDTSHPIKSSPDHYRPVKKLSVEYTDPVELHSSDILQAGGTLHDPQEPLSSALSEDTDSEEAHKVKKRQNNPLKRLFARKKGKYNPSLDIDAAKSTLPSLEPDKPRAKKEKSSSPKLFKRKNKAKIFLSESELSPSDETSTKQRKDKKKKFKPGKLTKESIVVIKSSGKSLSDSMPDLAVSAIPACNEPSKADECSGERTRAKTSNGNNALTYERDHSSADIQNFYANMTPKEATEEAVTTSPSDTNNKEGEKTAKPSVNVETGQSQTSFASTDGSREVIKVGNNNQKGVISPDANTVRPDTMNDSPGVNIVRTDMIDEWHAVNTANSDVNFDNPDMNIDISTKNEDDSDINNDMSHLKSDDLDIEKFCDYRRNDDENEDENMDAYCNTEVSPSFIDTQDINIDIEPTYDSPYREEQEEADGIVVNSIDMSFSNKNHENSSEVPTFCGPLESESSLVSSRMNKYLYKEDRGSNEMESNPIRELSQADQNKLEIKNQKKLEGVRISAKNGHASEDDDNNNNNCEKPKRILASIETTESDDEVDEKLLGALATDNPLRRPKYAKTRLEAKLTGTPIPNDPPLQESRYADKHPSDEEYQPPQVLNFKPKIPKKKEHRDRIERGEVSLEDASVLDTSGAGLSPRSDASSDVGIDSENACSFHDVIGLCDSLEPQNDDDEEEEEKDEEAGAASKYSKAKSLNRTPSQLLIRADVHAASENSDNNKSFRTSAADLEANLRPGVEALIGGEKLSVNCVTSADLGGREIPTQTREFSSSVEVTGESRTSYNKLEISSNSCTNASDSTKETLSKMSTLNTENGTTDLPTEFNRIKDIEDQIREGFNSPCLSLKQGDVKPVTQCFHDPGKKETLESCDPIEGGKVGHEEEIGAEVTKVTSGDKEHNSYNLSSVCNERESEKQSVTPRNEQAVNLNNISENPKFRKEQKNLRSKNSELQRKVENKPVLFQPEHEEKLKEYEEDVIIPSVRKSVESKIFTYTESLQKLDEGSYEPQNRPPPIKQKPPSWKMKTFLRKFDKVASPTTPNPLSKPQRQRCGVKESINKDLLQDAMKELDDFIDNEFDDQSDEEQGDKISSVFAASGIVAPPVASKPANVSKTSLVELTMAEQNQVPVEDPIKAEVNEELICKTEAAKEKSSHFESLFDRLFAMPDKGDNQASFRDSAGNGETDSGDKTTEQYPSVSKTDNSELEQDSTANIELEITRTESDRGNGRSVHVNSLISEENLGSGFLPKAYNIVDAMDQKNGTLSKKGREIDQSIAHPLCVAQEENVTAAEATKEEIFALFSTPDALDISGSQFFETDPSSAKKIEDFNRNQQPAFHPEPAQTVFDLSSPPPIPVKKAKDDKRGVPTIPALPEPDKEAKVVDLGYEDVADKLSDSEKSSDEKPCLVKQESVPKQSPSAGNKRFHFPWKKKSKDAFTKRDVPAEHGHNTKSGCDEKHHGEVNADTHAKKTSPISKKSAKEEIPKVKGGASQKKSPREKKPKEKKKKPKDKQHGSAKDPKVKEKNEKGKKKVKPKSGESCVEVYHEIEERASVRGDVESKQTKQASVRKKEPTSSSTSASSSPLSSSPLSADSSDESDYEPVNYVESKIIEEKGESKEIKERITSADSNGYEIPTENPTAENRSHPHVNKTAGPALSDMNPSVGQESSHKGQSTAPNSREKQALTPKSKNLIKPKLPEKSWRKSQSGSESGDEIIEPYLTFKYPKYLDDGEIYVGSPVAVKHMQAAGRGSDNARSKLGDRNGALEGNERYAGEQKQSSEAEESLKTENCKSGVEKIPEDKSFKERMSVSTTENLGPGVFDSNKKEQKVYINDMCAIPSESGTNESLINVPEECTEAANIEQKICSPHALASPGAASSPELAVKSHISEALPHALASPGAASSPELAVKSHISEALSKAFQDFDFGFEGSGPTSDAENCRTSPKVDRDKVSSIQWEWRDPPAKEPGNHTESPGVTREIGDTKTNSSEDKLGLPCSGGKISEHEQMFVAGVGASVILDEIGSSFAAGAESNEWDNFESVSNLTEGHLARSDNREHKFVTSDSSSNTDSPPSSPVSDMHQKERSRLGKALAKRQAKRRAKSKEKIDKKDGKRAKSKDKVKRKESKERDKSRDKKKDKNRNDQNETLTKSKEKHKKKEPDDKDKWKWPWQRRGSKKEASLPGNQSANESEKESEPSRDNVRSKAKKRKKKPVSSTSKANESSTDQRQAGDDLEDIALEDETSDCLLESALSSNLDDHDYFNTFLESSQCFQLSESIVSKISTKEAEADGIASKDEVTEVFKTLEDDFVSKENINLTMAASKDINCTSALKEENKQNDDEEITDISSETLKEGLETYLKHDGPDDNKNMAKDAPWKVFQIPDLQSSCSLSSGDPWKDYSPLEIGKTQTPLESQRQALQSESETKDEPQYSSASPGQSEGASPSEETGTLTKEANDANRDSFQSEKLDSEFSELSSLETETPEEKIGASENRIDWKIEHSIKQTVSKPTIACRTVSQPNQTRTPPVPRVRKTLRRHRSELDTPDKDVLVEFNEIWNTSAANSTELRDNKTENPSLSAFSMDSISSFIGQDLDANTERMTLPPDVEDEDENPAPYADATSSALELKPKTRRMSAGLMNDIENCEVLLSKKIPAKPERQKQNMERSEPGEDTASMDVKNVSRQTKQDGEEEFGVEYDKLPVRVRKFDYKPTIKPFVPPVPINRPANPAAPSYTPVERSPAQRHKSVEKTEYAAPWEETIKALTPTLPPRKYRRSSSDTPVIDSARGSRRSLTSIDLGAEGSDNEPQSNWSLRKSVSLDFGLDNEPTNQKICATESKDNSTEAGGSKARKPLFRSFISLFHRSRKSNRETNTINDSKAHPDDDRESNVFEEERDEQTLTNFNLAQHSDKMEKENENSDKRGRGKAEPEKPKKSEKLHKPEKPPKPEKFFKTMKTPKKQPQPETPKRRISAPLLDGSSADGAQQGLEGRPLCRLLKVNEDETRVVEMIRPQTGPLGVFFTKGQEHQEEGLLVNAFQDPNSSKLFAGILCIGDEILEIDGCDIRHLTLEQVGEVMQDKERMIVRIMPAEVARSTL</sequence>
<feature type="compositionally biased region" description="Basic residues" evidence="1">
    <location>
        <begin position="13"/>
        <end position="23"/>
    </location>
</feature>
<feature type="compositionally biased region" description="Basic residues" evidence="1">
    <location>
        <begin position="2738"/>
        <end position="2747"/>
    </location>
</feature>
<feature type="compositionally biased region" description="Basic and acidic residues" evidence="1">
    <location>
        <begin position="2693"/>
        <end position="2702"/>
    </location>
</feature>
<feature type="compositionally biased region" description="Acidic residues" evidence="1">
    <location>
        <begin position="360"/>
        <end position="369"/>
    </location>
</feature>